<comment type="catalytic activity">
    <reaction evidence="1 13">
        <text>L-glutamyl-[protein] + S-adenosyl-L-methionine = [protein]-L-glutamate 5-O-methyl ester + S-adenosyl-L-homocysteine</text>
        <dbReference type="Rhea" id="RHEA:24452"/>
        <dbReference type="Rhea" id="RHEA-COMP:10208"/>
        <dbReference type="Rhea" id="RHEA-COMP:10311"/>
        <dbReference type="ChEBI" id="CHEBI:29973"/>
        <dbReference type="ChEBI" id="CHEBI:57856"/>
        <dbReference type="ChEBI" id="CHEBI:59789"/>
        <dbReference type="ChEBI" id="CHEBI:82795"/>
    </reaction>
</comment>
<reference evidence="15 16" key="1">
    <citation type="submission" date="2019-07" db="EMBL/GenBank/DDBJ databases">
        <title>Draft genome assembly of a fouling barnacle, Amphibalanus amphitrite (Darwin, 1854): The first reference genome for Thecostraca.</title>
        <authorList>
            <person name="Kim W."/>
        </authorList>
    </citation>
    <scope>NUCLEOTIDE SEQUENCE [LARGE SCALE GENOMIC DNA]</scope>
    <source>
        <strain evidence="15">SNU_AA5</strain>
        <tissue evidence="15">Soma without cirri and trophi</tissue>
    </source>
</reference>
<dbReference type="EMBL" id="VIIS01001028">
    <property type="protein sequence ID" value="KAF0302675.1"/>
    <property type="molecule type" value="Genomic_DNA"/>
</dbReference>
<dbReference type="OrthoDB" id="541375at2759"/>
<dbReference type="AlphaFoldDB" id="A0A6A4W853"/>
<feature type="domain" description="Damage-control phosphatase ARMT1-like metal-binding" evidence="14">
    <location>
        <begin position="29"/>
        <end position="420"/>
    </location>
</feature>
<evidence type="ECO:0000256" key="10">
    <source>
        <dbReference type="ARBA" id="ARBA00023211"/>
    </source>
</evidence>
<dbReference type="PANTHER" id="PTHR12260">
    <property type="entry name" value="DAMAGE-CONTROL PHOSPHATASE ARMT1"/>
    <property type="match status" value="1"/>
</dbReference>
<protein>
    <recommendedName>
        <fullName evidence="13">Sugar phosphate phosphatase</fullName>
        <ecNumber evidence="13">2.1.1.-</ecNumber>
        <ecNumber evidence="13">3.1.3.-</ecNumber>
    </recommendedName>
</protein>
<keyword evidence="16" id="KW-1185">Reference proteome</keyword>
<comment type="catalytic activity">
    <reaction evidence="2 13">
        <text>beta-D-fructose 1-phosphate + H2O = D-fructose + phosphate</text>
        <dbReference type="Rhea" id="RHEA:35603"/>
        <dbReference type="ChEBI" id="CHEBI:15377"/>
        <dbReference type="ChEBI" id="CHEBI:37721"/>
        <dbReference type="ChEBI" id="CHEBI:43474"/>
        <dbReference type="ChEBI" id="CHEBI:138881"/>
    </reaction>
</comment>
<keyword evidence="8 13" id="KW-0479">Metal-binding</keyword>
<keyword evidence="9 13" id="KW-0378">Hydrolase</keyword>
<evidence type="ECO:0000256" key="11">
    <source>
        <dbReference type="ARBA" id="ARBA00045980"/>
    </source>
</evidence>
<evidence type="ECO:0000256" key="8">
    <source>
        <dbReference type="ARBA" id="ARBA00022723"/>
    </source>
</evidence>
<dbReference type="GO" id="GO:0046872">
    <property type="term" value="F:metal ion binding"/>
    <property type="evidence" value="ECO:0007669"/>
    <property type="project" value="UniProtKB-UniRule"/>
</dbReference>
<evidence type="ECO:0000256" key="2">
    <source>
        <dbReference type="ARBA" id="ARBA00001326"/>
    </source>
</evidence>
<name>A0A6A4W853_AMPAM</name>
<dbReference type="InterPro" id="IPR039763">
    <property type="entry name" value="ARMT1"/>
</dbReference>
<sequence>MGQAALCCAAPRPPPPVVADVEGSWPYVTVSQRMVSILRSVVDTVSRDAPALTEEAQPGGQEGVQQALRQLEQLLQSLTADGPLTPLTGSDDDVTMWNEVLKAVTATSKDGRAPHWHSGEWLYVECYMYRKICDILETNGVSKKYDFFHAQKAESFESSIKAAYDLSVWTLGDVFSGTKLSPTRVQEAFQNLMLVCLWGNKNDLSLSGGRQVSQDESPLSQLPILAQFLLVDDHQRVLSYLSDLRKQQRDIRVDFACDNASFELFSDLCLADFLCAYLLANRVTFHVKALPWFVSDTTRPDVAWLLKRMQRDRQGPALPALAARWKQRFDAGQWSLASDPFWTSPFPFHRMRQEAASLYRQLENADLVIVKGDLNYRKLVGDRRWPLQTPLCRAMEGFHPAPVAALRVLKADLAAGLPRAAVRRAQQMDPDWMTGGRFAVIQFCTQVSPLD</sequence>
<comment type="cofactor">
    <cofactor evidence="13">
        <name>Mn(2+)</name>
        <dbReference type="ChEBI" id="CHEBI:29035"/>
    </cofactor>
    <cofactor evidence="13">
        <name>Ni(2+)</name>
        <dbReference type="ChEBI" id="CHEBI:49786"/>
    </cofactor>
</comment>
<dbReference type="GO" id="GO:0016791">
    <property type="term" value="F:phosphatase activity"/>
    <property type="evidence" value="ECO:0007669"/>
    <property type="project" value="TreeGrafter"/>
</dbReference>
<evidence type="ECO:0000256" key="12">
    <source>
        <dbReference type="ARBA" id="ARBA00048809"/>
    </source>
</evidence>
<evidence type="ECO:0000256" key="7">
    <source>
        <dbReference type="ARBA" id="ARBA00022691"/>
    </source>
</evidence>
<dbReference type="Gene3D" id="3.40.50.10880">
    <property type="entry name" value="Uncharacterised protein PF01937, DUF89, domain 3"/>
    <property type="match status" value="1"/>
</dbReference>
<dbReference type="FunFam" id="3.40.50.10880:FF:000002">
    <property type="entry name" value="Acidic residue methyltransferase 1"/>
    <property type="match status" value="1"/>
</dbReference>
<dbReference type="Pfam" id="PF01937">
    <property type="entry name" value="ARMT1-like_dom"/>
    <property type="match status" value="1"/>
</dbReference>
<proteinExistence type="inferred from homology"/>
<evidence type="ECO:0000259" key="14">
    <source>
        <dbReference type="Pfam" id="PF01937"/>
    </source>
</evidence>
<dbReference type="GO" id="GO:0005634">
    <property type="term" value="C:nucleus"/>
    <property type="evidence" value="ECO:0007669"/>
    <property type="project" value="TreeGrafter"/>
</dbReference>
<keyword evidence="10 13" id="KW-0464">Manganese</keyword>
<comment type="domain">
    <text evidence="13">Subfamily III proteins have a conserved RTxK motif about 40-50 residues from the C-terminus; the threonine may be replaced by serine or cysteine.</text>
</comment>
<keyword evidence="6 15" id="KW-0808">Transferase</keyword>
<comment type="similarity">
    <text evidence="3 13">Belongs to the damage-control phosphatase family. Sugar phosphate phosphatase III subfamily.</text>
</comment>
<dbReference type="PANTHER" id="PTHR12260:SF6">
    <property type="entry name" value="DAMAGE-CONTROL PHOSPHATASE ARMT1"/>
    <property type="match status" value="1"/>
</dbReference>
<evidence type="ECO:0000256" key="9">
    <source>
        <dbReference type="ARBA" id="ARBA00022801"/>
    </source>
</evidence>
<comment type="function">
    <text evidence="11 13">Metal-dependent phosphatase that shows phosphatase activity against several substrates, including fructose-1-phosphate and fructose-6-phosphate. Its preference for fructose-1-phosphate, a strong glycating agent that causes DNA damage rather than a canonical yeast metabolite, suggests a damage-control function in hexose phosphate metabolism. Has also been shown to have O-methyltransferase activity that methylates glutamate residues of target proteins to form gamma-glutamyl methyl ester residues. Possibly methylates PCNA, suggesting it is involved in the DNA damage response.</text>
</comment>
<organism evidence="15 16">
    <name type="scientific">Amphibalanus amphitrite</name>
    <name type="common">Striped barnacle</name>
    <name type="synonym">Balanus amphitrite</name>
    <dbReference type="NCBI Taxonomy" id="1232801"/>
    <lineage>
        <taxon>Eukaryota</taxon>
        <taxon>Metazoa</taxon>
        <taxon>Ecdysozoa</taxon>
        <taxon>Arthropoda</taxon>
        <taxon>Crustacea</taxon>
        <taxon>Multicrustacea</taxon>
        <taxon>Cirripedia</taxon>
        <taxon>Thoracica</taxon>
        <taxon>Thoracicalcarea</taxon>
        <taxon>Balanomorpha</taxon>
        <taxon>Balanoidea</taxon>
        <taxon>Balanidae</taxon>
        <taxon>Amphibalaninae</taxon>
        <taxon>Amphibalanus</taxon>
    </lineage>
</organism>
<dbReference type="EC" id="3.1.3.-" evidence="13"/>
<dbReference type="InterPro" id="IPR002791">
    <property type="entry name" value="ARMT1-like_metal-bd"/>
</dbReference>
<dbReference type="SUPFAM" id="SSF111321">
    <property type="entry name" value="AF1104-like"/>
    <property type="match status" value="1"/>
</dbReference>
<dbReference type="GO" id="GO:0032259">
    <property type="term" value="P:methylation"/>
    <property type="evidence" value="ECO:0007669"/>
    <property type="project" value="UniProtKB-KW"/>
</dbReference>
<dbReference type="EC" id="2.1.1.-" evidence="13"/>
<dbReference type="Gene3D" id="1.20.930.60">
    <property type="match status" value="1"/>
</dbReference>
<evidence type="ECO:0000256" key="6">
    <source>
        <dbReference type="ARBA" id="ARBA00022679"/>
    </source>
</evidence>
<dbReference type="InterPro" id="IPR036075">
    <property type="entry name" value="ARMT-1-like_metal-bd_sf"/>
</dbReference>
<keyword evidence="5 13" id="KW-0489">Methyltransferase</keyword>
<evidence type="ECO:0000256" key="3">
    <source>
        <dbReference type="ARBA" id="ARBA00009519"/>
    </source>
</evidence>
<evidence type="ECO:0000256" key="4">
    <source>
        <dbReference type="ARBA" id="ARBA00022596"/>
    </source>
</evidence>
<dbReference type="Proteomes" id="UP000440578">
    <property type="component" value="Unassembled WGS sequence"/>
</dbReference>
<evidence type="ECO:0000313" key="15">
    <source>
        <dbReference type="EMBL" id="KAF0302675.1"/>
    </source>
</evidence>
<accession>A0A6A4W853</accession>
<keyword evidence="7" id="KW-0949">S-adenosyl-L-methionine</keyword>
<evidence type="ECO:0000256" key="1">
    <source>
        <dbReference type="ARBA" id="ARBA00000807"/>
    </source>
</evidence>
<gene>
    <name evidence="15" type="primary">armt1_1</name>
    <name evidence="15" type="ORF">FJT64_025238</name>
</gene>
<evidence type="ECO:0000256" key="13">
    <source>
        <dbReference type="RuleBase" id="RU367030"/>
    </source>
</evidence>
<evidence type="ECO:0000313" key="16">
    <source>
        <dbReference type="Proteomes" id="UP000440578"/>
    </source>
</evidence>
<comment type="catalytic activity">
    <reaction evidence="12 13">
        <text>beta-D-fructose 6-phosphate = dihydroxyacetone + D-glyceraldehyde 3-phosphate</text>
        <dbReference type="Rhea" id="RHEA:28002"/>
        <dbReference type="ChEBI" id="CHEBI:16016"/>
        <dbReference type="ChEBI" id="CHEBI:57634"/>
        <dbReference type="ChEBI" id="CHEBI:59776"/>
    </reaction>
</comment>
<dbReference type="GO" id="GO:0006974">
    <property type="term" value="P:DNA damage response"/>
    <property type="evidence" value="ECO:0007669"/>
    <property type="project" value="TreeGrafter"/>
</dbReference>
<comment type="caution">
    <text evidence="15">The sequence shown here is derived from an EMBL/GenBank/DDBJ whole genome shotgun (WGS) entry which is preliminary data.</text>
</comment>
<dbReference type="GO" id="GO:0051998">
    <property type="term" value="F:protein carboxyl O-methyltransferase activity"/>
    <property type="evidence" value="ECO:0007669"/>
    <property type="project" value="UniProtKB-UniRule"/>
</dbReference>
<evidence type="ECO:0000256" key="5">
    <source>
        <dbReference type="ARBA" id="ARBA00022603"/>
    </source>
</evidence>
<keyword evidence="4" id="KW-0533">Nickel</keyword>